<evidence type="ECO:0000256" key="1">
    <source>
        <dbReference type="SAM" id="MobiDB-lite"/>
    </source>
</evidence>
<proteinExistence type="predicted"/>
<dbReference type="EMBL" id="JARVKM010000028">
    <property type="protein sequence ID" value="KAK9776386.1"/>
    <property type="molecule type" value="Genomic_DNA"/>
</dbReference>
<evidence type="ECO:0000313" key="3">
    <source>
        <dbReference type="Proteomes" id="UP001465668"/>
    </source>
</evidence>
<feature type="compositionally biased region" description="Polar residues" evidence="1">
    <location>
        <begin position="1"/>
        <end position="15"/>
    </location>
</feature>
<name>A0ABR2XRE4_9PEZI</name>
<gene>
    <name evidence="2" type="ORF">SCAR479_06998</name>
</gene>
<accession>A0ABR2XRE4</accession>
<feature type="compositionally biased region" description="Basic and acidic residues" evidence="1">
    <location>
        <begin position="37"/>
        <end position="56"/>
    </location>
</feature>
<reference evidence="2 3" key="1">
    <citation type="submission" date="2024-02" db="EMBL/GenBank/DDBJ databases">
        <title>First draft genome assembly of two strains of Seiridium cardinale.</title>
        <authorList>
            <person name="Emiliani G."/>
            <person name="Scali E."/>
        </authorList>
    </citation>
    <scope>NUCLEOTIDE SEQUENCE [LARGE SCALE GENOMIC DNA]</scope>
    <source>
        <strain evidence="2 3">BM-138-000479</strain>
    </source>
</reference>
<comment type="caution">
    <text evidence="2">The sequence shown here is derived from an EMBL/GenBank/DDBJ whole genome shotgun (WGS) entry which is preliminary data.</text>
</comment>
<organism evidence="2 3">
    <name type="scientific">Seiridium cardinale</name>
    <dbReference type="NCBI Taxonomy" id="138064"/>
    <lineage>
        <taxon>Eukaryota</taxon>
        <taxon>Fungi</taxon>
        <taxon>Dikarya</taxon>
        <taxon>Ascomycota</taxon>
        <taxon>Pezizomycotina</taxon>
        <taxon>Sordariomycetes</taxon>
        <taxon>Xylariomycetidae</taxon>
        <taxon>Amphisphaeriales</taxon>
        <taxon>Sporocadaceae</taxon>
        <taxon>Seiridium</taxon>
    </lineage>
</organism>
<sequence>MSSFPRGNITRQNWQGRGRLTDSQKARPPIPNFNPTKDSEADKKPAEPKPKPGTREFARWKLDLHKKNMVEAIEEKELATQKLASNRAKAGV</sequence>
<feature type="region of interest" description="Disordered" evidence="1">
    <location>
        <begin position="1"/>
        <end position="56"/>
    </location>
</feature>
<protein>
    <submittedName>
        <fullName evidence="2">Uncharacterized protein</fullName>
    </submittedName>
</protein>
<keyword evidence="3" id="KW-1185">Reference proteome</keyword>
<dbReference type="Proteomes" id="UP001465668">
    <property type="component" value="Unassembled WGS sequence"/>
</dbReference>
<evidence type="ECO:0000313" key="2">
    <source>
        <dbReference type="EMBL" id="KAK9776386.1"/>
    </source>
</evidence>